<dbReference type="SUPFAM" id="SSF159006">
    <property type="entry name" value="YopX-like"/>
    <property type="match status" value="1"/>
</dbReference>
<keyword evidence="3" id="KW-1185">Reference proteome</keyword>
<proteinExistence type="predicted"/>
<dbReference type="InterPro" id="IPR019096">
    <property type="entry name" value="YopX_protein"/>
</dbReference>
<feature type="domain" description="YopX protein" evidence="1">
    <location>
        <begin position="4"/>
        <end position="131"/>
    </location>
</feature>
<evidence type="ECO:0000259" key="1">
    <source>
        <dbReference type="Pfam" id="PF09643"/>
    </source>
</evidence>
<dbReference type="EMBL" id="AZCX01000001">
    <property type="protein sequence ID" value="KRK49465.1"/>
    <property type="molecule type" value="Genomic_DNA"/>
</dbReference>
<reference evidence="2 3" key="1">
    <citation type="journal article" date="2015" name="Genome Announc.">
        <title>Expanding the biotechnology potential of lactobacilli through comparative genomics of 213 strains and associated genera.</title>
        <authorList>
            <person name="Sun Z."/>
            <person name="Harris H.M."/>
            <person name="McCann A."/>
            <person name="Guo C."/>
            <person name="Argimon S."/>
            <person name="Zhang W."/>
            <person name="Yang X."/>
            <person name="Jeffery I.B."/>
            <person name="Cooney J.C."/>
            <person name="Kagawa T.F."/>
            <person name="Liu W."/>
            <person name="Song Y."/>
            <person name="Salvetti E."/>
            <person name="Wrobel A."/>
            <person name="Rasinkangas P."/>
            <person name="Parkhill J."/>
            <person name="Rea M.C."/>
            <person name="O'Sullivan O."/>
            <person name="Ritari J."/>
            <person name="Douillard F.P."/>
            <person name="Paul Ross R."/>
            <person name="Yang R."/>
            <person name="Briner A.E."/>
            <person name="Felis G.E."/>
            <person name="de Vos W.M."/>
            <person name="Barrangou R."/>
            <person name="Klaenhammer T.R."/>
            <person name="Caufield P.W."/>
            <person name="Cui Y."/>
            <person name="Zhang H."/>
            <person name="O'Toole P.W."/>
        </authorList>
    </citation>
    <scope>NUCLEOTIDE SEQUENCE [LARGE SCALE GENOMIC DNA]</scope>
    <source>
        <strain evidence="2 3">JCM 15530</strain>
    </source>
</reference>
<evidence type="ECO:0000313" key="3">
    <source>
        <dbReference type="Proteomes" id="UP000050911"/>
    </source>
</evidence>
<dbReference type="Proteomes" id="UP000050911">
    <property type="component" value="Unassembled WGS sequence"/>
</dbReference>
<accession>A0A0R1HVD6</accession>
<name>A0A0R1HVD6_9LACO</name>
<comment type="caution">
    <text evidence="2">The sequence shown here is derived from an EMBL/GenBank/DDBJ whole genome shotgun (WGS) entry which is preliminary data.</text>
</comment>
<protein>
    <recommendedName>
        <fullName evidence="1">YopX protein domain-containing protein</fullName>
    </recommendedName>
</protein>
<dbReference type="InterPro" id="IPR023385">
    <property type="entry name" value="YopX-like_C"/>
</dbReference>
<dbReference type="OrthoDB" id="1809393at2"/>
<dbReference type="RefSeq" id="WP_056941799.1">
    <property type="nucleotide sequence ID" value="NZ_AZCX01000001.1"/>
</dbReference>
<dbReference type="Gene3D" id="2.30.30.290">
    <property type="entry name" value="YopX-like domains"/>
    <property type="match status" value="1"/>
</dbReference>
<dbReference type="Pfam" id="PF09643">
    <property type="entry name" value="YopX"/>
    <property type="match status" value="1"/>
</dbReference>
<sequence length="161" mass="18395">MKLKFKAWDRQVNRMCDVTRLEFGHQGNVVGIAVDNYEKGYGLFKNGELESRFELLQYTGLNDIDGKEIYQGYILERRNGQRYIVDFARLDNGTDGYSTAFYLQPTTGSQTPVTFEHSDRIVGNVFDNVELVGTDKPQIKLMSRVKERLATHSAAKDSTKK</sequence>
<gene>
    <name evidence="2" type="ORF">FC96_GL000393</name>
</gene>
<dbReference type="AlphaFoldDB" id="A0A0R1HVD6"/>
<organism evidence="2 3">
    <name type="scientific">Secundilactobacillus kimchicus JCM 15530</name>
    <dbReference type="NCBI Taxonomy" id="1302272"/>
    <lineage>
        <taxon>Bacteria</taxon>
        <taxon>Bacillati</taxon>
        <taxon>Bacillota</taxon>
        <taxon>Bacilli</taxon>
        <taxon>Lactobacillales</taxon>
        <taxon>Lactobacillaceae</taxon>
        <taxon>Secundilactobacillus</taxon>
    </lineage>
</organism>
<dbReference type="PATRIC" id="fig|1302272.5.peg.390"/>
<evidence type="ECO:0000313" key="2">
    <source>
        <dbReference type="EMBL" id="KRK49465.1"/>
    </source>
</evidence>